<proteinExistence type="predicted"/>
<dbReference type="PANTHER" id="PTHR20437">
    <property type="entry name" value="TUMOR NECROSIS FACTOR RECEPTOR SUBFAMILY MEMBER 13/17"/>
    <property type="match status" value="1"/>
</dbReference>
<accession>A0A9Q1DY65</accession>
<keyword evidence="2" id="KW-1133">Transmembrane helix</keyword>
<reference evidence="4" key="1">
    <citation type="journal article" date="2023" name="Science">
        <title>Genome structures resolve the early diversification of teleost fishes.</title>
        <authorList>
            <person name="Parey E."/>
            <person name="Louis A."/>
            <person name="Montfort J."/>
            <person name="Bouchez O."/>
            <person name="Roques C."/>
            <person name="Iampietro C."/>
            <person name="Lluch J."/>
            <person name="Castinel A."/>
            <person name="Donnadieu C."/>
            <person name="Desvignes T."/>
            <person name="Floi Bucao C."/>
            <person name="Jouanno E."/>
            <person name="Wen M."/>
            <person name="Mejri S."/>
            <person name="Dirks R."/>
            <person name="Jansen H."/>
            <person name="Henkel C."/>
            <person name="Chen W.J."/>
            <person name="Zahm M."/>
            <person name="Cabau C."/>
            <person name="Klopp C."/>
            <person name="Thompson A.W."/>
            <person name="Robinson-Rechavi M."/>
            <person name="Braasch I."/>
            <person name="Lecointre G."/>
            <person name="Bobe J."/>
            <person name="Postlethwait J.H."/>
            <person name="Berthelot C."/>
            <person name="Roest Crollius H."/>
            <person name="Guiguen Y."/>
        </authorList>
    </citation>
    <scope>NUCLEOTIDE SEQUENCE</scope>
    <source>
        <strain evidence="4">Concon-B</strain>
    </source>
</reference>
<gene>
    <name evidence="4" type="ORF">COCON_G00028560</name>
</gene>
<dbReference type="OrthoDB" id="9894478at2759"/>
<dbReference type="SUPFAM" id="SSF57586">
    <property type="entry name" value="TNF receptor-like"/>
    <property type="match status" value="1"/>
</dbReference>
<evidence type="ECO:0000313" key="5">
    <source>
        <dbReference type="Proteomes" id="UP001152803"/>
    </source>
</evidence>
<dbReference type="InterPro" id="IPR043521">
    <property type="entry name" value="TNFR_13C/17"/>
</dbReference>
<evidence type="ECO:0000256" key="2">
    <source>
        <dbReference type="SAM" id="Phobius"/>
    </source>
</evidence>
<feature type="compositionally biased region" description="Polar residues" evidence="1">
    <location>
        <begin position="132"/>
        <end position="142"/>
    </location>
</feature>
<feature type="transmembrane region" description="Helical" evidence="2">
    <location>
        <begin position="57"/>
        <end position="79"/>
    </location>
</feature>
<protein>
    <recommendedName>
        <fullName evidence="3">BCMA TALL-1 binding domain-containing protein</fullName>
    </recommendedName>
</protein>
<dbReference type="PANTHER" id="PTHR20437:SF3">
    <property type="entry name" value="BCMA TALL-1 BINDING DOMAIN-CONTAINING PROTEIN"/>
    <property type="match status" value="1"/>
</dbReference>
<organism evidence="4 5">
    <name type="scientific">Conger conger</name>
    <name type="common">Conger eel</name>
    <name type="synonym">Muraena conger</name>
    <dbReference type="NCBI Taxonomy" id="82655"/>
    <lineage>
        <taxon>Eukaryota</taxon>
        <taxon>Metazoa</taxon>
        <taxon>Chordata</taxon>
        <taxon>Craniata</taxon>
        <taxon>Vertebrata</taxon>
        <taxon>Euteleostomi</taxon>
        <taxon>Actinopterygii</taxon>
        <taxon>Neopterygii</taxon>
        <taxon>Teleostei</taxon>
        <taxon>Anguilliformes</taxon>
        <taxon>Congridae</taxon>
        <taxon>Conger</taxon>
    </lineage>
</organism>
<sequence>MARSKCTQNNFYDGLLEKCMPCQLRCSNPPISCTTYCMRPAVKPNSNSSSVPENNNLWLILLFSLLCAFTTLTLLIQMLRKRNCQPFLRKKGRHQKQGEDSEHDRDLEESKEMDVAHDRTMVSEESEPKYNDTYNSSLPLPSTEEGTTILVTTKTARTCNHTHFCTQDRTLDVCRSVTLA</sequence>
<dbReference type="GO" id="GO:0033209">
    <property type="term" value="P:tumor necrosis factor-mediated signaling pathway"/>
    <property type="evidence" value="ECO:0007669"/>
    <property type="project" value="InterPro"/>
</dbReference>
<dbReference type="AlphaFoldDB" id="A0A9Q1DY65"/>
<evidence type="ECO:0000259" key="3">
    <source>
        <dbReference type="Pfam" id="PF09257"/>
    </source>
</evidence>
<dbReference type="GO" id="GO:0038023">
    <property type="term" value="F:signaling receptor activity"/>
    <property type="evidence" value="ECO:0007669"/>
    <property type="project" value="InterPro"/>
</dbReference>
<dbReference type="InterPro" id="IPR015337">
    <property type="entry name" value="BCMA_Tall-1-bd"/>
</dbReference>
<feature type="domain" description="BCMA TALL-1 binding" evidence="3">
    <location>
        <begin position="6"/>
        <end position="37"/>
    </location>
</feature>
<dbReference type="EMBL" id="JAFJMO010000002">
    <property type="protein sequence ID" value="KAJ8284006.1"/>
    <property type="molecule type" value="Genomic_DNA"/>
</dbReference>
<feature type="compositionally biased region" description="Basic and acidic residues" evidence="1">
    <location>
        <begin position="96"/>
        <end position="130"/>
    </location>
</feature>
<comment type="caution">
    <text evidence="4">The sequence shown here is derived from an EMBL/GenBank/DDBJ whole genome shotgun (WGS) entry which is preliminary data.</text>
</comment>
<dbReference type="Pfam" id="PF09257">
    <property type="entry name" value="BCMA-Tall_bind"/>
    <property type="match status" value="1"/>
</dbReference>
<feature type="region of interest" description="Disordered" evidence="1">
    <location>
        <begin position="90"/>
        <end position="142"/>
    </location>
</feature>
<keyword evidence="5" id="KW-1185">Reference proteome</keyword>
<evidence type="ECO:0000256" key="1">
    <source>
        <dbReference type="SAM" id="MobiDB-lite"/>
    </source>
</evidence>
<dbReference type="Gene3D" id="4.10.1290.10">
    <property type="entry name" value="Tumor necrosis factor receptor superfamily"/>
    <property type="match status" value="1"/>
</dbReference>
<name>A0A9Q1DY65_CONCO</name>
<keyword evidence="2" id="KW-0472">Membrane</keyword>
<dbReference type="Proteomes" id="UP001152803">
    <property type="component" value="Unassembled WGS sequence"/>
</dbReference>
<evidence type="ECO:0000313" key="4">
    <source>
        <dbReference type="EMBL" id="KAJ8284006.1"/>
    </source>
</evidence>
<keyword evidence="2" id="KW-0812">Transmembrane</keyword>